<gene>
    <name evidence="2" type="ORF">H6G97_33885</name>
</gene>
<dbReference type="InterPro" id="IPR008993">
    <property type="entry name" value="TIMP-like_OB-fold"/>
</dbReference>
<dbReference type="EMBL" id="JACJSI010000146">
    <property type="protein sequence ID" value="MBD2534247.1"/>
    <property type="molecule type" value="Genomic_DNA"/>
</dbReference>
<proteinExistence type="predicted"/>
<dbReference type="RefSeq" id="WP_190944756.1">
    <property type="nucleotide sequence ID" value="NZ_JACJSI010000146.1"/>
</dbReference>
<evidence type="ECO:0000313" key="2">
    <source>
        <dbReference type="EMBL" id="MBD2534247.1"/>
    </source>
</evidence>
<organism evidence="2 3">
    <name type="scientific">Nostoc flagelliforme FACHB-838</name>
    <dbReference type="NCBI Taxonomy" id="2692904"/>
    <lineage>
        <taxon>Bacteria</taxon>
        <taxon>Bacillati</taxon>
        <taxon>Cyanobacteriota</taxon>
        <taxon>Cyanophyceae</taxon>
        <taxon>Nostocales</taxon>
        <taxon>Nostocaceae</taxon>
        <taxon>Nostoc</taxon>
    </lineage>
</organism>
<reference evidence="2 3" key="1">
    <citation type="journal article" date="2020" name="ISME J.">
        <title>Comparative genomics reveals insights into cyanobacterial evolution and habitat adaptation.</title>
        <authorList>
            <person name="Chen M.Y."/>
            <person name="Teng W.K."/>
            <person name="Zhao L."/>
            <person name="Hu C.X."/>
            <person name="Zhou Y.K."/>
            <person name="Han B.P."/>
            <person name="Song L.R."/>
            <person name="Shu W.S."/>
        </authorList>
    </citation>
    <scope>NUCLEOTIDE SEQUENCE [LARGE SCALE GENOMIC DNA]</scope>
    <source>
        <strain evidence="2 3">FACHB-838</strain>
    </source>
</reference>
<keyword evidence="3" id="KW-1185">Reference proteome</keyword>
<dbReference type="SUPFAM" id="SSF50242">
    <property type="entry name" value="TIMP-like"/>
    <property type="match status" value="1"/>
</dbReference>
<dbReference type="Proteomes" id="UP000623440">
    <property type="component" value="Unassembled WGS sequence"/>
</dbReference>
<dbReference type="Gene3D" id="2.40.50.120">
    <property type="match status" value="1"/>
</dbReference>
<dbReference type="InterPro" id="IPR054720">
    <property type="entry name" value="HpiC1"/>
</dbReference>
<comment type="caution">
    <text evidence="2">The sequence shown here is derived from an EMBL/GenBank/DDBJ whole genome shotgun (WGS) entry which is preliminary data.</text>
</comment>
<evidence type="ECO:0000256" key="1">
    <source>
        <dbReference type="SAM" id="Phobius"/>
    </source>
</evidence>
<feature type="transmembrane region" description="Helical" evidence="1">
    <location>
        <begin position="12"/>
        <end position="31"/>
    </location>
</feature>
<keyword evidence="1" id="KW-1133">Transmembrane helix</keyword>
<accession>A0ABR8DXQ5</accession>
<keyword evidence="1" id="KW-0472">Membrane</keyword>
<sequence length="318" mass="34212">MSRNRKHFVNRILKLVIILLVAVPLLIAILVTTNKPAYACRCSQFPSPQDALKGATAVFVGKVINVNTAGSATFSVSQIWKGEVLQQLVVTSPSGNSCSFNFQQGQDYLVYARGESGSLTTGLCDRTKQLSSASLELPLLGRGISLLTPTAPFYSIAVRNPSFELPSVGDSLSNIANITDWSVINTGNPGVFNPSAASFNFVPDGVQTLYSNGATVFQTLSTALAPKTLYTLGISVGRRQYFTDFPGFSVELRAGGTILASANQTHVRLPEAGKFERLTVYYVSPNSVEAGQLLEIRLKSVRAQTNFDLVTLDARPIP</sequence>
<dbReference type="Pfam" id="PF22825">
    <property type="entry name" value="HpiC1-like"/>
    <property type="match status" value="1"/>
</dbReference>
<protein>
    <submittedName>
        <fullName evidence="2">Uncharacterized protein</fullName>
    </submittedName>
</protein>
<name>A0ABR8DXQ5_9NOSO</name>
<keyword evidence="1" id="KW-0812">Transmembrane</keyword>
<evidence type="ECO:0000313" key="3">
    <source>
        <dbReference type="Proteomes" id="UP000623440"/>
    </source>
</evidence>